<dbReference type="AlphaFoldDB" id="A0A9Q0RYH8"/>
<keyword evidence="3" id="KW-1015">Disulfide bond</keyword>
<protein>
    <recommendedName>
        <fullName evidence="4">Cytochrome c oxidase subunit 6B1</fullName>
    </recommendedName>
    <alternativeName>
        <fullName evidence="5">Cytochrome c oxidase subunit VIb isoform 1</fullName>
    </alternativeName>
</protein>
<dbReference type="InterPro" id="IPR003213">
    <property type="entry name" value="Cyt_c_oxidase_su6B"/>
</dbReference>
<evidence type="ECO:0000256" key="2">
    <source>
        <dbReference type="ARBA" id="ARBA00023128"/>
    </source>
</evidence>
<evidence type="ECO:0000256" key="5">
    <source>
        <dbReference type="ARBA" id="ARBA00042114"/>
    </source>
</evidence>
<evidence type="ECO:0000313" key="6">
    <source>
        <dbReference type="EMBL" id="KAJ6638835.1"/>
    </source>
</evidence>
<dbReference type="InterPro" id="IPR048280">
    <property type="entry name" value="COX6B-like"/>
</dbReference>
<comment type="caution">
    <text evidence="6">The sequence shown here is derived from an EMBL/GenBank/DDBJ whole genome shotgun (WGS) entry which is preliminary data.</text>
</comment>
<dbReference type="Gene3D" id="1.10.10.140">
    <property type="entry name" value="Cytochrome c oxidase, subunit VIb"/>
    <property type="match status" value="1"/>
</dbReference>
<evidence type="ECO:0000256" key="3">
    <source>
        <dbReference type="ARBA" id="ARBA00023157"/>
    </source>
</evidence>
<keyword evidence="7" id="KW-1185">Reference proteome</keyword>
<dbReference type="GO" id="GO:0005739">
    <property type="term" value="C:mitochondrion"/>
    <property type="evidence" value="ECO:0007669"/>
    <property type="project" value="UniProtKB-SubCell"/>
</dbReference>
<reference evidence="6" key="1">
    <citation type="submission" date="2022-07" db="EMBL/GenBank/DDBJ databases">
        <authorList>
            <person name="Trinca V."/>
            <person name="Uliana J.V.C."/>
            <person name="Torres T.T."/>
            <person name="Ward R.J."/>
            <person name="Monesi N."/>
        </authorList>
    </citation>
    <scope>NUCLEOTIDE SEQUENCE</scope>
    <source>
        <strain evidence="6">HSMRA1968</strain>
        <tissue evidence="6">Whole embryos</tissue>
    </source>
</reference>
<evidence type="ECO:0000256" key="1">
    <source>
        <dbReference type="ARBA" id="ARBA00004173"/>
    </source>
</evidence>
<name>A0A9Q0RYH8_9DIPT</name>
<dbReference type="Proteomes" id="UP001151699">
    <property type="component" value="Chromosome X"/>
</dbReference>
<proteinExistence type="predicted"/>
<dbReference type="PANTHER" id="PTHR11387">
    <property type="entry name" value="CYTOCHROME C OXIDASE SUBUNIT 6B"/>
    <property type="match status" value="1"/>
</dbReference>
<dbReference type="InterPro" id="IPR036549">
    <property type="entry name" value="CX6/COA6-like_sf"/>
</dbReference>
<dbReference type="FunFam" id="1.10.10.140:FF:000001">
    <property type="entry name" value="Cytochrome c oxidase subunit 6B1"/>
    <property type="match status" value="1"/>
</dbReference>
<comment type="subcellular location">
    <subcellularLocation>
        <location evidence="1">Mitochondrion</location>
    </subcellularLocation>
</comment>
<organism evidence="6 7">
    <name type="scientific">Pseudolycoriella hygida</name>
    <dbReference type="NCBI Taxonomy" id="35572"/>
    <lineage>
        <taxon>Eukaryota</taxon>
        <taxon>Metazoa</taxon>
        <taxon>Ecdysozoa</taxon>
        <taxon>Arthropoda</taxon>
        <taxon>Hexapoda</taxon>
        <taxon>Insecta</taxon>
        <taxon>Pterygota</taxon>
        <taxon>Neoptera</taxon>
        <taxon>Endopterygota</taxon>
        <taxon>Diptera</taxon>
        <taxon>Nematocera</taxon>
        <taxon>Sciaroidea</taxon>
        <taxon>Sciaridae</taxon>
        <taxon>Pseudolycoriella</taxon>
    </lineage>
</organism>
<dbReference type="OrthoDB" id="1107506at2759"/>
<dbReference type="CDD" id="cd00926">
    <property type="entry name" value="Cyt_c_Oxidase_VIb"/>
    <property type="match status" value="1"/>
</dbReference>
<gene>
    <name evidence="6" type="primary">Cox6b2</name>
    <name evidence="6" type="ORF">Bhyg_11573</name>
</gene>
<dbReference type="EMBL" id="WJQU01000003">
    <property type="protein sequence ID" value="KAJ6638835.1"/>
    <property type="molecule type" value="Genomic_DNA"/>
</dbReference>
<dbReference type="SUPFAM" id="SSF47694">
    <property type="entry name" value="Cytochrome c oxidase subunit h"/>
    <property type="match status" value="1"/>
</dbReference>
<evidence type="ECO:0000313" key="7">
    <source>
        <dbReference type="Proteomes" id="UP001151699"/>
    </source>
</evidence>
<accession>A0A9Q0RYH8</accession>
<dbReference type="Pfam" id="PF02297">
    <property type="entry name" value="COX6B"/>
    <property type="match status" value="1"/>
</dbReference>
<keyword evidence="2" id="KW-0496">Mitochondrion</keyword>
<evidence type="ECO:0000256" key="4">
    <source>
        <dbReference type="ARBA" id="ARBA00040060"/>
    </source>
</evidence>
<sequence>MKNTFNVYKGGQTRRNNYSAVGCKSIKDSYCRTQHPFDISEFKRIEIKTVKKTMSSESWSRSSSSRSRYDDRKRRDRHYEDYDQFTVIINTMAAEQQIVLETAPFDPRFPNQNQTRYCYQSYLDYHRCQKIRGTSYEPCNYFKKVFTSMCPTAWVDKWNEQLENGTFAGKI</sequence>
<dbReference type="GO" id="GO:0045277">
    <property type="term" value="C:respiratory chain complex IV"/>
    <property type="evidence" value="ECO:0007669"/>
    <property type="project" value="InterPro"/>
</dbReference>